<accession>A0A7J5YMR1</accession>
<feature type="compositionally biased region" description="Low complexity" evidence="6">
    <location>
        <begin position="205"/>
        <end position="217"/>
    </location>
</feature>
<evidence type="ECO:0000256" key="4">
    <source>
        <dbReference type="ARBA" id="ARBA00022729"/>
    </source>
</evidence>
<dbReference type="PANTHER" id="PTHR15427:SF23">
    <property type="entry name" value="EMI DOMAIN-CONTAINING PROTEIN 1"/>
    <property type="match status" value="1"/>
</dbReference>
<dbReference type="Gene3D" id="1.20.5.320">
    <property type="entry name" value="6-Phosphogluconate Dehydrogenase, domain 3"/>
    <property type="match status" value="1"/>
</dbReference>
<dbReference type="GO" id="GO:0005576">
    <property type="term" value="C:extracellular region"/>
    <property type="evidence" value="ECO:0007669"/>
    <property type="project" value="UniProtKB-SubCell"/>
</dbReference>
<reference evidence="9 10" key="1">
    <citation type="submission" date="2020-03" db="EMBL/GenBank/DDBJ databases">
        <title>Dissostichus mawsoni Genome sequencing and assembly.</title>
        <authorList>
            <person name="Park H."/>
        </authorList>
    </citation>
    <scope>NUCLEOTIDE SEQUENCE [LARGE SCALE GENOMIC DNA]</scope>
    <source>
        <strain evidence="9">DM0001</strain>
        <tissue evidence="9">Muscle</tissue>
    </source>
</reference>
<feature type="signal peptide" evidence="7">
    <location>
        <begin position="1"/>
        <end position="28"/>
    </location>
</feature>
<keyword evidence="5" id="KW-1015">Disulfide bond</keyword>
<evidence type="ECO:0000313" key="10">
    <source>
        <dbReference type="Proteomes" id="UP000518266"/>
    </source>
</evidence>
<dbReference type="PANTHER" id="PTHR15427">
    <property type="entry name" value="EMILIN ELASTIN MICROFIBRIL INTERFACE-LOCATED PROTEIN ELASTIN MICROFIBRIL INTERFACER"/>
    <property type="match status" value="1"/>
</dbReference>
<keyword evidence="2" id="KW-0964">Secreted</keyword>
<name>A0A7J5YMR1_DISMA</name>
<dbReference type="InterPro" id="IPR008160">
    <property type="entry name" value="Collagen"/>
</dbReference>
<evidence type="ECO:0000256" key="2">
    <source>
        <dbReference type="ARBA" id="ARBA00022525"/>
    </source>
</evidence>
<evidence type="ECO:0000259" key="8">
    <source>
        <dbReference type="PROSITE" id="PS51041"/>
    </source>
</evidence>
<feature type="chain" id="PRO_5029878836" description="EMI domain-containing protein" evidence="7">
    <location>
        <begin position="29"/>
        <end position="516"/>
    </location>
</feature>
<dbReference type="Proteomes" id="UP000518266">
    <property type="component" value="Unassembled WGS sequence"/>
</dbReference>
<dbReference type="InterPro" id="IPR011489">
    <property type="entry name" value="EMI_domain"/>
</dbReference>
<evidence type="ECO:0000256" key="3">
    <source>
        <dbReference type="ARBA" id="ARBA00022530"/>
    </source>
</evidence>
<gene>
    <name evidence="9" type="ORF">F7725_012594</name>
</gene>
<dbReference type="PROSITE" id="PS51041">
    <property type="entry name" value="EMI"/>
    <property type="match status" value="1"/>
</dbReference>
<keyword evidence="10" id="KW-1185">Reference proteome</keyword>
<dbReference type="InterPro" id="IPR050392">
    <property type="entry name" value="Collagen/C1q_domain"/>
</dbReference>
<proteinExistence type="predicted"/>
<feature type="compositionally biased region" description="Pro residues" evidence="6">
    <location>
        <begin position="282"/>
        <end position="291"/>
    </location>
</feature>
<evidence type="ECO:0000313" key="9">
    <source>
        <dbReference type="EMBL" id="KAF3850822.1"/>
    </source>
</evidence>
<feature type="compositionally biased region" description="Basic and acidic residues" evidence="6">
    <location>
        <begin position="297"/>
        <end position="307"/>
    </location>
</feature>
<evidence type="ECO:0000256" key="7">
    <source>
        <dbReference type="SAM" id="SignalP"/>
    </source>
</evidence>
<dbReference type="EMBL" id="JAAKFY010000010">
    <property type="protein sequence ID" value="KAF3850822.1"/>
    <property type="molecule type" value="Genomic_DNA"/>
</dbReference>
<feature type="compositionally biased region" description="Pro residues" evidence="6">
    <location>
        <begin position="321"/>
        <end position="345"/>
    </location>
</feature>
<dbReference type="AlphaFoldDB" id="A0A7J5YMR1"/>
<dbReference type="Pfam" id="PF07546">
    <property type="entry name" value="EMI"/>
    <property type="match status" value="1"/>
</dbReference>
<comment type="caution">
    <text evidence="9">The sequence shown here is derived from an EMBL/GenBank/DDBJ whole genome shotgun (WGS) entry which is preliminary data.</text>
</comment>
<feature type="region of interest" description="Disordered" evidence="6">
    <location>
        <begin position="205"/>
        <end position="351"/>
    </location>
</feature>
<feature type="compositionally biased region" description="Low complexity" evidence="6">
    <location>
        <begin position="271"/>
        <end position="280"/>
    </location>
</feature>
<protein>
    <recommendedName>
        <fullName evidence="8">EMI domain-containing protein</fullName>
    </recommendedName>
</protein>
<organism evidence="9 10">
    <name type="scientific">Dissostichus mawsoni</name>
    <name type="common">Antarctic cod</name>
    <dbReference type="NCBI Taxonomy" id="36200"/>
    <lineage>
        <taxon>Eukaryota</taxon>
        <taxon>Metazoa</taxon>
        <taxon>Chordata</taxon>
        <taxon>Craniata</taxon>
        <taxon>Vertebrata</taxon>
        <taxon>Euteleostomi</taxon>
        <taxon>Actinopterygii</taxon>
        <taxon>Neopterygii</taxon>
        <taxon>Teleostei</taxon>
        <taxon>Neoteleostei</taxon>
        <taxon>Acanthomorphata</taxon>
        <taxon>Eupercaria</taxon>
        <taxon>Perciformes</taxon>
        <taxon>Notothenioidei</taxon>
        <taxon>Nototheniidae</taxon>
        <taxon>Dissostichus</taxon>
    </lineage>
</organism>
<evidence type="ECO:0000256" key="1">
    <source>
        <dbReference type="ARBA" id="ARBA00004498"/>
    </source>
</evidence>
<comment type="subcellular location">
    <subcellularLocation>
        <location evidence="1">Secreted</location>
        <location evidence="1">Extracellular space</location>
        <location evidence="1">Extracellular matrix</location>
    </subcellularLocation>
</comment>
<evidence type="ECO:0000256" key="6">
    <source>
        <dbReference type="SAM" id="MobiDB-lite"/>
    </source>
</evidence>
<sequence>MESVSALCSKSLLWTLLVLALSSVSVHATWKTGLYKTYSASSVYQKRNWCPHTVTKTVTCQGQNGTVLQRVYQTCRWPQGCTGGSYRTVVRPSYKVVYRTVTSLEWKCCPGFSGAACVEDAGSQLVAQEAVRKPSTLRRPPARTGEPISSCLNCSRITALTDRLSSLEAKVQLLTVPASVSQRPPQVKGGTAPEASLLIGAVQAQGAPGEQGPTGPQGEKGRDGLSGREGKQGSRGLPGPSGPRGEAGTRGPSGAPGFKGSSGPAGPRGPSGPSGERGLSGPPGPPGPPAPASAHIPEPDQSRRKDPFYSNTFHDSRGLPVPGPQGPPGPVGPPGPRGPVGPPGPSGQNIHHCVFNLLPDSIQGKNGASGALGPVGPKGERGERGPLGYQGERGFRGESVSHLHPAAAMIMARVNEHMGGETSTHGDGIHQIREALKILAERDISLQMFHDLQADLELLARRVTLLEAIIWPEPDLGSGDGPFDTASPSFYRDKRAGALPYRLASPLYSNTKVRGK</sequence>
<dbReference type="Pfam" id="PF01391">
    <property type="entry name" value="Collagen"/>
    <property type="match status" value="1"/>
</dbReference>
<keyword evidence="3" id="KW-0272">Extracellular matrix</keyword>
<dbReference type="OrthoDB" id="9837521at2759"/>
<feature type="domain" description="EMI" evidence="8">
    <location>
        <begin position="46"/>
        <end position="119"/>
    </location>
</feature>
<evidence type="ECO:0000256" key="5">
    <source>
        <dbReference type="ARBA" id="ARBA00023157"/>
    </source>
</evidence>
<keyword evidence="4 7" id="KW-0732">Signal</keyword>
<feature type="compositionally biased region" description="Basic and acidic residues" evidence="6">
    <location>
        <begin position="219"/>
        <end position="232"/>
    </location>
</feature>